<feature type="domain" description="Cadherin" evidence="20">
    <location>
        <begin position="366"/>
        <end position="461"/>
    </location>
</feature>
<evidence type="ECO:0000256" key="4">
    <source>
        <dbReference type="ARBA" id="ARBA00022692"/>
    </source>
</evidence>
<dbReference type="PROSITE" id="PS50025">
    <property type="entry name" value="LAM_G_DOMAIN"/>
    <property type="match status" value="1"/>
</dbReference>
<dbReference type="FunFam" id="2.60.40.60:FF:000024">
    <property type="entry name" value="FAT atypical cadherin 3"/>
    <property type="match status" value="2"/>
</dbReference>
<comment type="caution">
    <text evidence="14">Lacks conserved residue(s) required for the propagation of feature annotation.</text>
</comment>
<feature type="domain" description="Cadherin" evidence="20">
    <location>
        <begin position="2578"/>
        <end position="2684"/>
    </location>
</feature>
<feature type="domain" description="Cadherin" evidence="20">
    <location>
        <begin position="2063"/>
        <end position="2163"/>
    </location>
</feature>
<dbReference type="FunFam" id="2.60.40.60:FF:000066">
    <property type="entry name" value="FAT atypical cadherin 1"/>
    <property type="match status" value="1"/>
</dbReference>
<dbReference type="InterPro" id="IPR020894">
    <property type="entry name" value="Cadherin_CS"/>
</dbReference>
<dbReference type="FunFam" id="2.60.40.60:FF:000037">
    <property type="entry name" value="FAT atypical cadherin 1"/>
    <property type="match status" value="1"/>
</dbReference>
<feature type="domain" description="Cadherin" evidence="20">
    <location>
        <begin position="1029"/>
        <end position="1133"/>
    </location>
</feature>
<feature type="domain" description="EGF-like" evidence="19">
    <location>
        <begin position="3988"/>
        <end position="4024"/>
    </location>
</feature>
<dbReference type="FunFam" id="2.60.40.60:FF:000058">
    <property type="entry name" value="FAT atypical cadherin 3"/>
    <property type="match status" value="1"/>
</dbReference>
<name>A0A3B3CPE2_ORYME</name>
<dbReference type="FunFam" id="2.60.40.60:FF:000276">
    <property type="entry name" value="FAT atypical cadherin 2"/>
    <property type="match status" value="2"/>
</dbReference>
<dbReference type="FunFam" id="2.60.40.60:FF:000084">
    <property type="entry name" value="FAT atypical cadherin 3"/>
    <property type="match status" value="1"/>
</dbReference>
<evidence type="ECO:0000256" key="9">
    <source>
        <dbReference type="ARBA" id="ARBA00022989"/>
    </source>
</evidence>
<dbReference type="FunFam" id="2.60.40.60:FF:000053">
    <property type="entry name" value="FAT atypical cadherin 3"/>
    <property type="match status" value="1"/>
</dbReference>
<evidence type="ECO:0000256" key="13">
    <source>
        <dbReference type="PROSITE-ProRule" id="PRU00043"/>
    </source>
</evidence>
<evidence type="ECO:0000256" key="8">
    <source>
        <dbReference type="ARBA" id="ARBA00022889"/>
    </source>
</evidence>
<dbReference type="STRING" id="30732.ENSOMEP00000019743"/>
<dbReference type="PROSITE" id="PS50268">
    <property type="entry name" value="CADHERIN_2"/>
    <property type="match status" value="32"/>
</dbReference>
<keyword evidence="22" id="KW-1185">Reference proteome</keyword>
<feature type="domain" description="Cadherin" evidence="20">
    <location>
        <begin position="1345"/>
        <end position="1442"/>
    </location>
</feature>
<feature type="domain" description="Cadherin" evidence="20">
    <location>
        <begin position="3009"/>
        <end position="3110"/>
    </location>
</feature>
<evidence type="ECO:0000256" key="12">
    <source>
        <dbReference type="ARBA" id="ARBA00023180"/>
    </source>
</evidence>
<feature type="domain" description="Cadherin" evidence="20">
    <location>
        <begin position="574"/>
        <end position="666"/>
    </location>
</feature>
<dbReference type="Pfam" id="PF02210">
    <property type="entry name" value="Laminin_G_2"/>
    <property type="match status" value="1"/>
</dbReference>
<dbReference type="Gene3D" id="2.60.120.200">
    <property type="match status" value="1"/>
</dbReference>
<dbReference type="FunFam" id="2.60.40.60:FF:000051">
    <property type="entry name" value="FAT atypical cadherin 1"/>
    <property type="match status" value="1"/>
</dbReference>
<dbReference type="FunFam" id="2.60.40.60:FF:000026">
    <property type="entry name" value="FAT atypical cadherin 1"/>
    <property type="match status" value="2"/>
</dbReference>
<dbReference type="OrthoDB" id="6252479at2759"/>
<keyword evidence="7 13" id="KW-0106">Calcium</keyword>
<feature type="compositionally biased region" description="Polar residues" evidence="15">
    <location>
        <begin position="4141"/>
        <end position="4150"/>
    </location>
</feature>
<dbReference type="OMA" id="QRRENCT"/>
<accession>A0A3B3CPE2</accession>
<reference evidence="21" key="2">
    <citation type="submission" date="2025-09" db="UniProtKB">
        <authorList>
            <consortium name="Ensembl"/>
        </authorList>
    </citation>
    <scope>IDENTIFICATION</scope>
</reference>
<evidence type="ECO:0000256" key="7">
    <source>
        <dbReference type="ARBA" id="ARBA00022837"/>
    </source>
</evidence>
<dbReference type="GO" id="GO:0007156">
    <property type="term" value="P:homophilic cell adhesion via plasma membrane adhesion molecules"/>
    <property type="evidence" value="ECO:0007669"/>
    <property type="project" value="InterPro"/>
</dbReference>
<feature type="region of interest" description="Disordered" evidence="15">
    <location>
        <begin position="4123"/>
        <end position="4182"/>
    </location>
</feature>
<dbReference type="FunFam" id="2.60.40.60:FF:000033">
    <property type="entry name" value="FAT atypical cadherin 1"/>
    <property type="match status" value="2"/>
</dbReference>
<evidence type="ECO:0000313" key="21">
    <source>
        <dbReference type="Ensembl" id="ENSOMEP00000019743.1"/>
    </source>
</evidence>
<feature type="domain" description="Cadherin" evidence="20">
    <location>
        <begin position="462"/>
        <end position="567"/>
    </location>
</feature>
<feature type="domain" description="Cadherin" evidence="20">
    <location>
        <begin position="3320"/>
        <end position="3424"/>
    </location>
</feature>
<feature type="domain" description="Cadherin" evidence="20">
    <location>
        <begin position="712"/>
        <end position="816"/>
    </location>
</feature>
<dbReference type="FunFam" id="2.60.40.60:FF:000021">
    <property type="entry name" value="FAT atypical cadherin 1"/>
    <property type="match status" value="2"/>
</dbReference>
<dbReference type="PROSITE" id="PS00022">
    <property type="entry name" value="EGF_1"/>
    <property type="match status" value="1"/>
</dbReference>
<dbReference type="GO" id="GO:0009653">
    <property type="term" value="P:anatomical structure morphogenesis"/>
    <property type="evidence" value="ECO:0007669"/>
    <property type="project" value="UniProtKB-ARBA"/>
</dbReference>
<dbReference type="InterPro" id="IPR002126">
    <property type="entry name" value="Cadherin-like_dom"/>
</dbReference>
<dbReference type="FunFam" id="2.60.40.60:FF:000194">
    <property type="entry name" value="FAT atypical cadherin 2"/>
    <property type="match status" value="1"/>
</dbReference>
<comment type="subcellular location">
    <subcellularLocation>
        <location evidence="1">Cell membrane</location>
        <topology evidence="1">Single-pass membrane protein</topology>
    </subcellularLocation>
</comment>
<feature type="domain" description="Cadherin" evidence="20">
    <location>
        <begin position="155"/>
        <end position="262"/>
    </location>
</feature>
<feature type="domain" description="Cadherin" evidence="20">
    <location>
        <begin position="1134"/>
        <end position="1237"/>
    </location>
</feature>
<dbReference type="GO" id="GO:0007163">
    <property type="term" value="P:establishment or maintenance of cell polarity"/>
    <property type="evidence" value="ECO:0007669"/>
    <property type="project" value="UniProtKB-ARBA"/>
</dbReference>
<feature type="domain" description="Cadherin" evidence="20">
    <location>
        <begin position="1549"/>
        <end position="1653"/>
    </location>
</feature>
<protein>
    <submittedName>
        <fullName evidence="21">FAT atypical cadherin 2</fullName>
    </submittedName>
</protein>
<feature type="domain" description="Cadherin" evidence="20">
    <location>
        <begin position="2474"/>
        <end position="2577"/>
    </location>
</feature>
<feature type="domain" description="Cadherin" evidence="20">
    <location>
        <begin position="1258"/>
        <end position="1349"/>
    </location>
</feature>
<keyword evidence="4 16" id="KW-0812">Transmembrane</keyword>
<dbReference type="FunFam" id="2.60.40.60:FF:000041">
    <property type="entry name" value="FAT atypical cadherin 1"/>
    <property type="match status" value="1"/>
</dbReference>
<keyword evidence="11 14" id="KW-1015">Disulfide bond</keyword>
<dbReference type="SUPFAM" id="SSF49899">
    <property type="entry name" value="Concanavalin A-like lectins/glucanases"/>
    <property type="match status" value="1"/>
</dbReference>
<dbReference type="GeneTree" id="ENSGT00940000158507"/>
<dbReference type="FunFam" id="2.60.40.60:FF:000064">
    <property type="entry name" value="FAT atypical cadherin 1"/>
    <property type="match status" value="1"/>
</dbReference>
<dbReference type="CDD" id="cd00110">
    <property type="entry name" value="LamG"/>
    <property type="match status" value="1"/>
</dbReference>
<evidence type="ECO:0000256" key="6">
    <source>
        <dbReference type="ARBA" id="ARBA00022737"/>
    </source>
</evidence>
<dbReference type="SMART" id="SM00282">
    <property type="entry name" value="LamG"/>
    <property type="match status" value="1"/>
</dbReference>
<dbReference type="FunFam" id="2.60.40.60:FF:000061">
    <property type="entry name" value="FAT atypical cadherin 3"/>
    <property type="match status" value="1"/>
</dbReference>
<sequence length="4354" mass="478760">MELLRMATSRTTRLILAALLLHVVRGLMAKGKNGSPLRFTHHLYNATINENSPPHMYVETPVKMGIQVTDSLWDIQYTIVVGDDDGLFQAEALSVGDFCFLRLKTRSSYSALLNREVRDTYTLTVEATEGIFDLKAKTKVVVQVLDTNDLKPLFYPASYNVAIREDTPLKSSVVRVSATDADDGSNAEFYYSFTSRAHPFAVDPFTGTVSLVKKLNYTQTQKFELTVLAEDRTKRISGVQKFGNSAQVTVYIEKMSMVSPDIAPPPKPTVSADGEVDISVHVEAGVKPVESLSIVAGDPHKCFQIIPSGVQGNDFQVISTKRIMWSQSPFGLNLSLQAKDRSSPSLHSAIKEIHIPADHYTPLTFLEDTYIVTLSEFSPLKTHVAKVSVSSVPHNVTFSIKSNSDSSGFKINPKTGIIVTAAKFDYEKKDRYEFDVVANHGEAETHIVVEITDENDNSPQFSQTSYQAALDENSPVGSSVVKVTAWDNDKEQNGFVTYSIAHSEPLPFTIDPFTGVILTSEHLDFELANRLYHLRVWASDSGSPFNQVSECPVTITLNNINDNVPVFERVGCNITVPLDLPVGREVAKLSAFDSDELERLQYIIESGNELQVFGIDTFSGALILKKPIPPQEGSFTFRVVATDGKYHSEASVVRVTVRDKGDKPTLHCLETGVQKQQTDKLIESMKPVLVNRKEESFSDKHITNRHTPKFVKSVPSSIDVAENHPLNSAILQFKATDGDSGFNSKVVFALSSGNEDGCFRIDTFSGELQLVCALDRESKEFYILNITAYDLGTPQRSVWKLMAVNILDVNDNPPAFDQPRYVVRVPENAAVGSVVFTAQAADPDTDMSGKVQYFLRTSTDLFRVDELTGEVIVTGLLDREVLASHNLWIEARDQAKLGPQLFSTISLIVILQDINDNPPKFIPPRYHIKVAEDVPVGTILVWVESVDLDLGSAGLVTYNLKSTESGIFNIDPSTGALTLERELDFERRPKYNLTVRAVDHGLPRSLSSSCFVEIQVLDVNENLHRPTFSEFVYEAAVMEDAAVGSSVVTLTASDKDLGRDGVVRYHIHDGSGLGVFSIDEESGVIRTSEPLDREAVPHYWLSVFATDLGTEPLVSWTHVFLEVLDVNDNAPELSQPIYFAAVQENVDKVKSVIQVSATDVDASSDGQLSFQMLESHRTFFDIDPKTGVISTLSALDREEMPEHSIEVVVSDNASPALRSTATVVIKVLDSNDNKPKFTDKLFHVQLLERRQKSGKRDVCRVVASDEDEGLNAVVTYKLQDNNDERLQIDPLSGVVTSHGDFWPGNYSILTIKATDGGSPPRSSTTRLDIEWMAIPHPSTDPITFEEPHFTFAVLETEPVTNMVGVIMMESQRQRLWFDITGGDEDKDFDIQKNSGTITIARKLDAARHSNYNLTVQATDGHHSATTQAYIRVLDINEHRPAFLKPLYEVSIPEDTSPWKDILQISAQDLDSNSKLVFSIHSAVPPDSTKLFHLDPKSGVLVMTETLDFERTAIHTLIVMVRDQEIPMKRNFAKVVIHVEDCNDHSPAFLSPRYEASISNLAPTGSEVVRVKALDKDMGSNADISYSLQSGNADHLFSIDPESGSIRVSRPLGLKHQDHFHLSVKATDQGFPQRSDLCTVHLHVRLSDRTPPTFSTDEYLTEISELSAPGTQVVTVSASSPAAVHYGIESGNINGMFYINPFTGLISTQKHLDFEAHESFKLEVVASTTAGASAKTSVSIYVIDENDNAPTFQQSEYQGHISESAHVNSMVMGQSNTPLVIHASDADKGFNSLLTYQILEPEAQKVFKIDPSMGTISLVSAVDFEAKAEYHFTVQVKDSGEPSLRAAKPAKVTVRVLDLNDCPPQFATPVLQSSVIWPAVRGAEVVQVTAHDDDSAVSYSITEGNLHKAFSIHPNTGVITVNNVSDFQLFYELEVRASDGLYKDSAVVKVNVTNLTVSDLQFQQTVYSASVSENLKTVITLAALKVSGCFLNEPLLYSVINPGKFKISQSSGVLETTGVPFDREEQDVYDVMVKVQDMRDPPRTATAQVKVFVDDVNDNSPQFLNLPFSMMISEDSEPGDVLYQATAVDRDQGENGSIIYSLEEDFDFFWIDPNVGDISLKKPLDFEALNKYVLTVLATDEGMPSHSTTSQLSIQVRNQSNPVFQTLLYPLKVPENVPPFTTILHVQARNPEGYRLIYNLEEENASKHFHVDFKTGVLTVTNPLDYESQTAHTLTVRATDAVTGAFSEASIEVEVEDVNDNAPVFSPLTYAANIAEGLPVNTSVTRVSASDQDSGRNKDLTYTIVTTDNNEVDFFEINHKTGLIVTRKVLDYEERKHFHLKVRATDNGTVPLSSEAFVTINVTDVNDNPPDFITSEFKAKLDETANCGHLVVKIQASDPDSADTKNLRYKILSGNRDRYFNINESSGVISFANVCKRNLDPFYNLTVAVSDGVFQKTAPVTIDMINSNRHSPYFKQSVYEAELAENAQAGTRVIRLAAIDPDEGPYGSVDYTIINKLADEKFAILKDGQIITTQPLDRENSTQKVVAIKVMAKDGGGRVAFCTVKIILTDENDNVPQFKASEYQVSIQSTVNKGSPVIQVVAYDADDGKNADVTYTVDEAEEVTEDIIEINPFTGVVSVKESLVGMENRIFNFKVKARDGSLPFFNSTVPVQMKVVPPKVPLPKFSEPLYSFSLTEDYPIGKELGSVRAESDVPLIYSLVNGNTVESNKDKVFTLDRESGTLLLQKPIDHEKTKWYQIDVIAQGNHNGTDVSSLVSVSIQVLDVNDNQPVFDASPYRAFLAENMPAGTTVIQVTANDPDTDTNGLVTYSLEPLVDDVQPDVSEVFSIDGDSGWITTLRAVDCEQTRIYRFNVVATDHGGDEKLSSSVLVEVMVTDDNDNPPTFSEEVYRGSVVENITPFEPIVSMTTSDADVALQNRLVTCYITDGDPLGQFAIIQEDENQWGLIVKDSLDRETKDRFTLKVTATDGKFEAPVTVEVHVLDLNDNSPTCEQLLYTETVMENSGPGVFLLKVSASDPDVGANGEISYTLHGPDADKFHLEQRTGNLLTLAVLDRETDAELNLVAKATDGGGRSCQADIRLVVQDMNDNQPQFSSSHYEVTVFDNTTVRTPIAVIYAKDPDAGINSEVKYSLIAGDGGYFSLDEFSGVLRLERPLTPETPPAFVLKVKATDRGLPRQLYSTATVTVDVVSLDDYQPVFLSAEYTAQLPESLPVGSEVLSVSALTTDGGGPDPVVYHIISGNEDKRFLLDAHTGLLTLMAPLDFEVSREYFLSVEGSRGKSPLKDITTVIINVTDVNDNAPVFGQGERSVDVSEDLTPGSLVMRVTATDQDGPINNLLRYSIVSGDLLQQFSIDHRSGEITVRTALDREQIPHYSLTVQAADEGSPPLSSAVLITITVSDVNDNPPVFSQVKHHLLLQEGEAVGSTILQLVVTDRDTPKNGPPFSFHIVSGNEDRRFHVDQGGLLSLSAPLRKKIRPHHQLKIQVTDSGHPPLSSICVVNINVTEQSKYPPSVTPLEVFITTTGGLFPNRVIGWVHAADQDLQDVLIYKLVSPNHGNKFSIDSSNGKLCAEGPLEDGSYALNVSVSDGKFTVWTGVKVHVWAASQRVLDSGLTLVLSGMTAEDFLGDHWRGLQRSLSQALGLPRQQLHLASMQQLSDAKVLEVLLVWKPEDGLPRSLPTTRIAGIVSDMEDSLGLSILRVSHNGCLDSGCPPRDCRNAVLLSPETLGLFSTNRASYITPQHRWESVCPCNESALRFDSRSYLKYLHGQDEDSREFQLSLRLKTVQEQGLIMSTHGASDWADLQVTEGELQLRYECGKASPGTLQIHSYPVVDGQWHSVLLEVSSTFLRLTVDRQRPASVSLTEPCRMLRSHGALLFASVSPGATEEIHQQQQDFIGCLEGLRFNKEPIAVGDAQEWAGSGSRRVFGVYRCCGGAGGCSHHKCNNGGVCKEDAAGEPQCSCEGLFHGAHCELSKNPCASQPCAHGSMCTPQADGYKCNCSKENPQARCHCSTSSCSGGFDCEVLDDQIRCTLPQLSSGIGFVEIIQICASVLGLLSLVVIFVIIRKRYVQHKKKKPACVQDSNGCFQSSLGKDAKATSQEVNPMEMNSLVGSTNNLDHTPFRSLRPRSQISSSGGRSPKTHGPVVCSVAPNLPARPPSSSDNDSIRKGHWDMDYEVYPADPDYYGRPSVQEFPQFDIVEDTYSTSTVDSRRNSRFGGFPFPLDRCDRRAPLPPCYSNQNLDDFLGPDGLPLPRSQCPNEYTAVSYYPAQHARSLDNVSGGYKRLSMRLSMAMPSYAEHADPPPPNAAQPQTRPARQNLHSYDGSSMVGSDYGSCEEVMF</sequence>
<evidence type="ECO:0000256" key="10">
    <source>
        <dbReference type="ARBA" id="ARBA00023136"/>
    </source>
</evidence>
<feature type="domain" description="Cadherin" evidence="20">
    <location>
        <begin position="1654"/>
        <end position="1751"/>
    </location>
</feature>
<dbReference type="FunFam" id="2.60.40.60:FF:000059">
    <property type="entry name" value="FAT atypical cadherin 3"/>
    <property type="match status" value="1"/>
</dbReference>
<dbReference type="GO" id="GO:0005886">
    <property type="term" value="C:plasma membrane"/>
    <property type="evidence" value="ECO:0007669"/>
    <property type="project" value="UniProtKB-SubCell"/>
</dbReference>
<dbReference type="Gene3D" id="2.10.25.10">
    <property type="entry name" value="Laminin"/>
    <property type="match status" value="1"/>
</dbReference>
<keyword evidence="8" id="KW-0130">Cell adhesion</keyword>
<keyword evidence="2" id="KW-1003">Cell membrane</keyword>
<organism evidence="21 22">
    <name type="scientific">Oryzias melastigma</name>
    <name type="common">Marine medaka</name>
    <dbReference type="NCBI Taxonomy" id="30732"/>
    <lineage>
        <taxon>Eukaryota</taxon>
        <taxon>Metazoa</taxon>
        <taxon>Chordata</taxon>
        <taxon>Craniata</taxon>
        <taxon>Vertebrata</taxon>
        <taxon>Euteleostomi</taxon>
        <taxon>Actinopterygii</taxon>
        <taxon>Neopterygii</taxon>
        <taxon>Teleostei</taxon>
        <taxon>Neoteleostei</taxon>
        <taxon>Acanthomorphata</taxon>
        <taxon>Ovalentaria</taxon>
        <taxon>Atherinomorphae</taxon>
        <taxon>Beloniformes</taxon>
        <taxon>Adrianichthyidae</taxon>
        <taxon>Oryziinae</taxon>
        <taxon>Oryzias</taxon>
    </lineage>
</organism>
<dbReference type="InterPro" id="IPR013320">
    <property type="entry name" value="ConA-like_dom_sf"/>
</dbReference>
<feature type="domain" description="Cadherin" evidence="20">
    <location>
        <begin position="1962"/>
        <end position="2062"/>
    </location>
</feature>
<keyword evidence="10 16" id="KW-0472">Membrane</keyword>
<feature type="domain" description="Cadherin" evidence="20">
    <location>
        <begin position="1752"/>
        <end position="1865"/>
    </location>
</feature>
<dbReference type="PANTHER" id="PTHR24025:SF16">
    <property type="entry name" value="FAT ATYPICAL CADHERIN 2"/>
    <property type="match status" value="1"/>
</dbReference>
<feature type="compositionally biased region" description="Low complexity" evidence="15">
    <location>
        <begin position="4322"/>
        <end position="4332"/>
    </location>
</feature>
<dbReference type="InterPro" id="IPR050971">
    <property type="entry name" value="Cadherin-domain_protein"/>
</dbReference>
<dbReference type="CDD" id="cd00054">
    <property type="entry name" value="EGF_CA"/>
    <property type="match status" value="2"/>
</dbReference>
<dbReference type="Proteomes" id="UP000261560">
    <property type="component" value="Unplaced"/>
</dbReference>
<feature type="domain" description="Laminin G" evidence="18">
    <location>
        <begin position="3767"/>
        <end position="3947"/>
    </location>
</feature>
<dbReference type="InterPro" id="IPR000742">
    <property type="entry name" value="EGF"/>
</dbReference>
<feature type="domain" description="Cadherin" evidence="20">
    <location>
        <begin position="3216"/>
        <end position="3319"/>
    </location>
</feature>
<keyword evidence="5 17" id="KW-0732">Signal</keyword>
<feature type="domain" description="Cadherin" evidence="20">
    <location>
        <begin position="2265"/>
        <end position="2371"/>
    </location>
</feature>
<feature type="domain" description="Cadherin" evidence="20">
    <location>
        <begin position="817"/>
        <end position="921"/>
    </location>
</feature>
<dbReference type="FunFam" id="2.60.40.60:FF:000020">
    <property type="entry name" value="Dachsous cadherin-related 1b"/>
    <property type="match status" value="1"/>
</dbReference>
<reference evidence="21" key="1">
    <citation type="submission" date="2025-08" db="UniProtKB">
        <authorList>
            <consortium name="Ensembl"/>
        </authorList>
    </citation>
    <scope>IDENTIFICATION</scope>
</reference>
<dbReference type="FunFam" id="2.60.40.60:FF:000032">
    <property type="entry name" value="FAT atypical cadherin 1"/>
    <property type="match status" value="1"/>
</dbReference>
<dbReference type="FunFam" id="2.60.40.60:FF:000089">
    <property type="entry name" value="FAT atypical cadherin 1"/>
    <property type="match status" value="1"/>
</dbReference>
<evidence type="ECO:0000256" key="16">
    <source>
        <dbReference type="SAM" id="Phobius"/>
    </source>
</evidence>
<feature type="domain" description="Cadherin" evidence="20">
    <location>
        <begin position="1443"/>
        <end position="1548"/>
    </location>
</feature>
<dbReference type="PRINTS" id="PR00205">
    <property type="entry name" value="CADHERIN"/>
</dbReference>
<feature type="domain" description="EGF-like" evidence="19">
    <location>
        <begin position="3949"/>
        <end position="3986"/>
    </location>
</feature>
<evidence type="ECO:0000256" key="1">
    <source>
        <dbReference type="ARBA" id="ARBA00004162"/>
    </source>
</evidence>
<dbReference type="FunFam" id="2.60.40.60:FF:000211">
    <property type="entry name" value="Dachsous cadherin-related 2"/>
    <property type="match status" value="1"/>
</dbReference>
<dbReference type="InterPro" id="IPR001791">
    <property type="entry name" value="Laminin_G"/>
</dbReference>
<evidence type="ECO:0000259" key="18">
    <source>
        <dbReference type="PROSITE" id="PS50025"/>
    </source>
</evidence>
<dbReference type="InterPro" id="IPR015919">
    <property type="entry name" value="Cadherin-like_sf"/>
</dbReference>
<evidence type="ECO:0000256" key="15">
    <source>
        <dbReference type="SAM" id="MobiDB-lite"/>
    </source>
</evidence>
<keyword evidence="6" id="KW-0677">Repeat</keyword>
<feature type="region of interest" description="Disordered" evidence="15">
    <location>
        <begin position="4309"/>
        <end position="4341"/>
    </location>
</feature>
<keyword evidence="9 16" id="KW-1133">Transmembrane helix</keyword>
<dbReference type="GO" id="GO:0005911">
    <property type="term" value="C:cell-cell junction"/>
    <property type="evidence" value="ECO:0007669"/>
    <property type="project" value="TreeGrafter"/>
</dbReference>
<feature type="domain" description="Cadherin" evidence="20">
    <location>
        <begin position="2685"/>
        <end position="2790"/>
    </location>
</feature>
<feature type="domain" description="Cadherin" evidence="20">
    <location>
        <begin position="3425"/>
        <end position="3529"/>
    </location>
</feature>
<feature type="domain" description="Cadherin" evidence="20">
    <location>
        <begin position="2372"/>
        <end position="2473"/>
    </location>
</feature>
<dbReference type="FunFam" id="2.60.40.60:FF:000116">
    <property type="entry name" value="Dachsous cadherin-related 2"/>
    <property type="match status" value="1"/>
</dbReference>
<evidence type="ECO:0000256" key="2">
    <source>
        <dbReference type="ARBA" id="ARBA00022475"/>
    </source>
</evidence>
<dbReference type="FunFam" id="2.60.40.60:FF:000186">
    <property type="entry name" value="FAT atypical cadherin 2"/>
    <property type="match status" value="1"/>
</dbReference>
<evidence type="ECO:0000313" key="22">
    <source>
        <dbReference type="Proteomes" id="UP000261560"/>
    </source>
</evidence>
<feature type="disulfide bond" evidence="14">
    <location>
        <begin position="3976"/>
        <end position="3985"/>
    </location>
</feature>
<feature type="signal peptide" evidence="17">
    <location>
        <begin position="1"/>
        <end position="26"/>
    </location>
</feature>
<dbReference type="FunFam" id="2.60.40.60:FF:000015">
    <property type="entry name" value="FAT atypical cadherin 1"/>
    <property type="match status" value="1"/>
</dbReference>
<feature type="domain" description="Cadherin" evidence="20">
    <location>
        <begin position="2164"/>
        <end position="2264"/>
    </location>
</feature>
<dbReference type="SUPFAM" id="SSF49313">
    <property type="entry name" value="Cadherin-like"/>
    <property type="match status" value="33"/>
</dbReference>
<evidence type="ECO:0000256" key="5">
    <source>
        <dbReference type="ARBA" id="ARBA00022729"/>
    </source>
</evidence>
<dbReference type="GeneID" id="112137871"/>
<dbReference type="FunFam" id="2.60.40.60:FF:000071">
    <property type="entry name" value="FAT atypical cadherin 1"/>
    <property type="match status" value="1"/>
</dbReference>
<dbReference type="GO" id="GO:0005509">
    <property type="term" value="F:calcium ion binding"/>
    <property type="evidence" value="ECO:0007669"/>
    <property type="project" value="UniProtKB-UniRule"/>
</dbReference>
<dbReference type="FunFam" id="2.60.40.60:FF:000215">
    <property type="entry name" value="FAT atypical cadherin 2"/>
    <property type="match status" value="1"/>
</dbReference>
<dbReference type="PANTHER" id="PTHR24025">
    <property type="entry name" value="DESMOGLEIN FAMILY MEMBER"/>
    <property type="match status" value="1"/>
</dbReference>
<dbReference type="SMART" id="SM00112">
    <property type="entry name" value="CA"/>
    <property type="match status" value="32"/>
</dbReference>
<feature type="domain" description="Cadherin" evidence="20">
    <location>
        <begin position="922"/>
        <end position="1028"/>
    </location>
</feature>
<evidence type="ECO:0000256" key="14">
    <source>
        <dbReference type="PROSITE-ProRule" id="PRU00076"/>
    </source>
</evidence>
<feature type="domain" description="Cadherin" evidence="20">
    <location>
        <begin position="3111"/>
        <end position="3215"/>
    </location>
</feature>
<feature type="transmembrane region" description="Helical" evidence="16">
    <location>
        <begin position="4059"/>
        <end position="4079"/>
    </location>
</feature>
<dbReference type="RefSeq" id="XP_024116174.1">
    <property type="nucleotide sequence ID" value="XM_024260406.2"/>
</dbReference>
<evidence type="ECO:0000259" key="20">
    <source>
        <dbReference type="PROSITE" id="PS50268"/>
    </source>
</evidence>
<feature type="domain" description="Cadherin" evidence="20">
    <location>
        <begin position="1881"/>
        <end position="1961"/>
    </location>
</feature>
<proteinExistence type="predicted"/>
<evidence type="ECO:0000256" key="17">
    <source>
        <dbReference type="SAM" id="SignalP"/>
    </source>
</evidence>
<feature type="domain" description="Cadherin" evidence="20">
    <location>
        <begin position="2903"/>
        <end position="3008"/>
    </location>
</feature>
<feature type="chain" id="PRO_5017425364" evidence="17">
    <location>
        <begin position="27"/>
        <end position="4354"/>
    </location>
</feature>
<evidence type="ECO:0000259" key="19">
    <source>
        <dbReference type="PROSITE" id="PS50026"/>
    </source>
</evidence>
<evidence type="ECO:0000256" key="3">
    <source>
        <dbReference type="ARBA" id="ARBA00022536"/>
    </source>
</evidence>
<keyword evidence="3 14" id="KW-0245">EGF-like domain</keyword>
<dbReference type="FunFam" id="2.60.40.60:FF:000039">
    <property type="entry name" value="FAT atypical cadherin 3"/>
    <property type="match status" value="1"/>
</dbReference>
<keyword evidence="12" id="KW-0325">Glycoprotein</keyword>
<dbReference type="FunFam" id="2.60.40.60:FF:000080">
    <property type="entry name" value="FAT atypical cadherin 1"/>
    <property type="match status" value="1"/>
</dbReference>
<dbReference type="Ensembl" id="ENSOMET00000029054.1">
    <property type="protein sequence ID" value="ENSOMEP00000019743.1"/>
    <property type="gene ID" value="ENSOMEG00000021558.1"/>
</dbReference>
<dbReference type="PROSITE" id="PS00232">
    <property type="entry name" value="CADHERIN_1"/>
    <property type="match status" value="14"/>
</dbReference>
<dbReference type="PROSITE" id="PS50026">
    <property type="entry name" value="EGF_3"/>
    <property type="match status" value="2"/>
</dbReference>
<feature type="domain" description="Cadherin" evidence="20">
    <location>
        <begin position="2791"/>
        <end position="2902"/>
    </location>
</feature>
<dbReference type="PaxDb" id="30732-ENSOMEP00000019743"/>
<evidence type="ECO:0000256" key="11">
    <source>
        <dbReference type="ARBA" id="ARBA00023157"/>
    </source>
</evidence>
<feature type="disulfide bond" evidence="14">
    <location>
        <begin position="4014"/>
        <end position="4023"/>
    </location>
</feature>
<dbReference type="CDD" id="cd11304">
    <property type="entry name" value="Cadherin_repeat"/>
    <property type="match status" value="33"/>
</dbReference>
<feature type="domain" description="Cadherin" evidence="20">
    <location>
        <begin position="40"/>
        <end position="154"/>
    </location>
</feature>
<dbReference type="Gene3D" id="2.60.40.60">
    <property type="entry name" value="Cadherins"/>
    <property type="match status" value="33"/>
</dbReference>
<dbReference type="Pfam" id="PF00028">
    <property type="entry name" value="Cadherin"/>
    <property type="match status" value="29"/>
</dbReference>